<feature type="compositionally biased region" description="Low complexity" evidence="1">
    <location>
        <begin position="35"/>
        <end position="50"/>
    </location>
</feature>
<proteinExistence type="predicted"/>
<evidence type="ECO:0000313" key="2">
    <source>
        <dbReference type="EMBL" id="TVS77740.1"/>
    </source>
</evidence>
<protein>
    <submittedName>
        <fullName evidence="2">Uncharacterized protein</fullName>
    </submittedName>
</protein>
<feature type="region of interest" description="Disordered" evidence="1">
    <location>
        <begin position="1"/>
        <end position="65"/>
    </location>
</feature>
<evidence type="ECO:0000313" key="3">
    <source>
        <dbReference type="Proteomes" id="UP000320513"/>
    </source>
</evidence>
<keyword evidence="3" id="KW-1185">Reference proteome</keyword>
<accession>A0A557WWW2</accession>
<dbReference type="OrthoDB" id="9792957at2"/>
<organism evidence="2 3">
    <name type="scientific">Mycobacterium helveticum</name>
    <dbReference type="NCBI Taxonomy" id="2592811"/>
    <lineage>
        <taxon>Bacteria</taxon>
        <taxon>Bacillati</taxon>
        <taxon>Actinomycetota</taxon>
        <taxon>Actinomycetes</taxon>
        <taxon>Mycobacteriales</taxon>
        <taxon>Mycobacteriaceae</taxon>
        <taxon>Mycobacterium</taxon>
    </lineage>
</organism>
<feature type="compositionally biased region" description="Polar residues" evidence="1">
    <location>
        <begin position="12"/>
        <end position="21"/>
    </location>
</feature>
<comment type="caution">
    <text evidence="2">The sequence shown here is derived from an EMBL/GenBank/DDBJ whole genome shotgun (WGS) entry which is preliminary data.</text>
</comment>
<dbReference type="Proteomes" id="UP000320513">
    <property type="component" value="Unassembled WGS sequence"/>
</dbReference>
<dbReference type="EMBL" id="VMQU01000209">
    <property type="protein sequence ID" value="TVS77740.1"/>
    <property type="molecule type" value="Genomic_DNA"/>
</dbReference>
<dbReference type="AlphaFoldDB" id="A0A557WWW2"/>
<name>A0A557WWW2_9MYCO</name>
<gene>
    <name evidence="2" type="ORF">FPZ47_26370</name>
</gene>
<evidence type="ECO:0000256" key="1">
    <source>
        <dbReference type="SAM" id="MobiDB-lite"/>
    </source>
</evidence>
<reference evidence="2 3" key="1">
    <citation type="submission" date="2019-07" db="EMBL/GenBank/DDBJ databases">
        <title>New Mycobacterium species.</title>
        <authorList>
            <person name="Tortoli E."/>
            <person name="Ghielmetti G."/>
            <person name="Friedel U."/>
            <person name="Trovato A."/>
        </authorList>
    </citation>
    <scope>NUCLEOTIDE SEQUENCE [LARGE SCALE GENOMIC DNA]</scope>
    <source>
        <strain evidence="2 3">16-83</strain>
    </source>
</reference>
<sequence length="103" mass="10292">MSLPVLVLSACSPGQNPSSRPDTVPPVKSAPPASPSATTSPAASAGSLSAQLKSPDGRSVTTTDAFTRDDLLAGDKTALMLHGAEDRDQAMQRVACGVIGAGC</sequence>